<protein>
    <submittedName>
        <fullName evidence="2">Uncharacterized protein</fullName>
    </submittedName>
</protein>
<evidence type="ECO:0000313" key="3">
    <source>
        <dbReference type="Proteomes" id="UP001461498"/>
    </source>
</evidence>
<organism evidence="2 3">
    <name type="scientific">Rhynocoris fuscipes</name>
    <dbReference type="NCBI Taxonomy" id="488301"/>
    <lineage>
        <taxon>Eukaryota</taxon>
        <taxon>Metazoa</taxon>
        <taxon>Ecdysozoa</taxon>
        <taxon>Arthropoda</taxon>
        <taxon>Hexapoda</taxon>
        <taxon>Insecta</taxon>
        <taxon>Pterygota</taxon>
        <taxon>Neoptera</taxon>
        <taxon>Paraneoptera</taxon>
        <taxon>Hemiptera</taxon>
        <taxon>Heteroptera</taxon>
        <taxon>Panheteroptera</taxon>
        <taxon>Cimicomorpha</taxon>
        <taxon>Reduviidae</taxon>
        <taxon>Harpactorinae</taxon>
        <taxon>Harpactorini</taxon>
        <taxon>Rhynocoris</taxon>
    </lineage>
</organism>
<reference evidence="2 3" key="1">
    <citation type="submission" date="2022-12" db="EMBL/GenBank/DDBJ databases">
        <title>Chromosome-level genome assembly of true bugs.</title>
        <authorList>
            <person name="Ma L."/>
            <person name="Li H."/>
        </authorList>
    </citation>
    <scope>NUCLEOTIDE SEQUENCE [LARGE SCALE GENOMIC DNA]</scope>
    <source>
        <strain evidence="2">Lab_2022b</strain>
    </source>
</reference>
<sequence length="85" mass="9538">MREKPLWLCILIIITLGAVKAHIHMLRMLIMAAAGLAGLYMLHLLAQDFQKIRQSFGRSAGLNTILKTSGIGKRSTSDVRMRFNQ</sequence>
<dbReference type="Proteomes" id="UP001461498">
    <property type="component" value="Unassembled WGS sequence"/>
</dbReference>
<proteinExistence type="predicted"/>
<feature type="transmembrane region" description="Helical" evidence="1">
    <location>
        <begin position="31"/>
        <end position="49"/>
    </location>
</feature>
<name>A0AAW1DJ69_9HEMI</name>
<accession>A0AAW1DJ69</accession>
<comment type="caution">
    <text evidence="2">The sequence shown here is derived from an EMBL/GenBank/DDBJ whole genome shotgun (WGS) entry which is preliminary data.</text>
</comment>
<dbReference type="AlphaFoldDB" id="A0AAW1DJ69"/>
<evidence type="ECO:0000313" key="2">
    <source>
        <dbReference type="EMBL" id="KAK9508515.1"/>
    </source>
</evidence>
<gene>
    <name evidence="2" type="ORF">O3M35_006055</name>
</gene>
<dbReference type="EMBL" id="JAPXFL010000003">
    <property type="protein sequence ID" value="KAK9508515.1"/>
    <property type="molecule type" value="Genomic_DNA"/>
</dbReference>
<evidence type="ECO:0000256" key="1">
    <source>
        <dbReference type="SAM" id="Phobius"/>
    </source>
</evidence>
<keyword evidence="1" id="KW-0472">Membrane</keyword>
<keyword evidence="1" id="KW-1133">Transmembrane helix</keyword>
<keyword evidence="1" id="KW-0812">Transmembrane</keyword>
<keyword evidence="3" id="KW-1185">Reference proteome</keyword>